<feature type="domain" description="Cell envelope-related transcriptional attenuator" evidence="4">
    <location>
        <begin position="112"/>
        <end position="141"/>
    </location>
</feature>
<sequence>MDRQPGASRGRRGPDARPQGHRRTRTRLNRRGRILAFTGAALAVLLVVVGGTGYWLYQRLDSNIQAAGIDNKIGGDRPANLSPGARNILVVDSDSRDGDNAEYGKGLTTMQSDTLMVLHVAANRKWAAVVSLPRDSWVQIPA</sequence>
<dbReference type="Gene3D" id="3.30.420.590">
    <property type="match status" value="1"/>
</dbReference>
<dbReference type="STRING" id="909626.AQJ91_34100"/>
<dbReference type="Pfam" id="PF03816">
    <property type="entry name" value="LytR_cpsA_psr"/>
    <property type="match status" value="1"/>
</dbReference>
<gene>
    <name evidence="5" type="ORF">AQJ91_34100</name>
</gene>
<protein>
    <recommendedName>
        <fullName evidence="4">Cell envelope-related transcriptional attenuator domain-containing protein</fullName>
    </recommendedName>
</protein>
<accession>A0A101UTW4</accession>
<name>A0A101UTW4_9ACTN</name>
<dbReference type="PANTHER" id="PTHR33392">
    <property type="entry name" value="POLYISOPRENYL-TEICHOIC ACID--PEPTIDOGLYCAN TEICHOIC ACID TRANSFERASE TAGU"/>
    <property type="match status" value="1"/>
</dbReference>
<dbReference type="AlphaFoldDB" id="A0A101UTW4"/>
<proteinExistence type="inferred from homology"/>
<evidence type="ECO:0000256" key="2">
    <source>
        <dbReference type="SAM" id="MobiDB-lite"/>
    </source>
</evidence>
<comment type="caution">
    <text evidence="5">The sequence shown here is derived from an EMBL/GenBank/DDBJ whole genome shotgun (WGS) entry which is preliminary data.</text>
</comment>
<evidence type="ECO:0000313" key="6">
    <source>
        <dbReference type="Proteomes" id="UP000053260"/>
    </source>
</evidence>
<keyword evidence="3" id="KW-1133">Transmembrane helix</keyword>
<evidence type="ECO:0000259" key="4">
    <source>
        <dbReference type="Pfam" id="PF03816"/>
    </source>
</evidence>
<comment type="similarity">
    <text evidence="1">Belongs to the LytR/CpsA/Psr (LCP) family.</text>
</comment>
<feature type="transmembrane region" description="Helical" evidence="3">
    <location>
        <begin position="34"/>
        <end position="57"/>
    </location>
</feature>
<keyword evidence="6" id="KW-1185">Reference proteome</keyword>
<organism evidence="5 6">
    <name type="scientific">Streptomyces dysideae</name>
    <dbReference type="NCBI Taxonomy" id="909626"/>
    <lineage>
        <taxon>Bacteria</taxon>
        <taxon>Bacillati</taxon>
        <taxon>Actinomycetota</taxon>
        <taxon>Actinomycetes</taxon>
        <taxon>Kitasatosporales</taxon>
        <taxon>Streptomycetaceae</taxon>
        <taxon>Streptomyces</taxon>
    </lineage>
</organism>
<dbReference type="Proteomes" id="UP000053260">
    <property type="component" value="Unassembled WGS sequence"/>
</dbReference>
<feature type="region of interest" description="Disordered" evidence="2">
    <location>
        <begin position="1"/>
        <end position="28"/>
    </location>
</feature>
<dbReference type="PANTHER" id="PTHR33392:SF6">
    <property type="entry name" value="POLYISOPRENYL-TEICHOIC ACID--PEPTIDOGLYCAN TEICHOIC ACID TRANSFERASE TAGU"/>
    <property type="match status" value="1"/>
</dbReference>
<evidence type="ECO:0000256" key="3">
    <source>
        <dbReference type="SAM" id="Phobius"/>
    </source>
</evidence>
<dbReference type="InterPro" id="IPR004474">
    <property type="entry name" value="LytR_CpsA_psr"/>
</dbReference>
<feature type="compositionally biased region" description="Basic residues" evidence="2">
    <location>
        <begin position="19"/>
        <end position="28"/>
    </location>
</feature>
<reference evidence="5 6" key="1">
    <citation type="submission" date="2015-10" db="EMBL/GenBank/DDBJ databases">
        <title>Draft genome sequence of Streptomyces sp. RV15, isolated from a marine sponge.</title>
        <authorList>
            <person name="Ruckert C."/>
            <person name="Abdelmohsen U.R."/>
            <person name="Winkler A."/>
            <person name="Hentschel U."/>
            <person name="Kalinowski J."/>
            <person name="Kampfer P."/>
            <person name="Glaeser S."/>
        </authorList>
    </citation>
    <scope>NUCLEOTIDE SEQUENCE [LARGE SCALE GENOMIC DNA]</scope>
    <source>
        <strain evidence="5 6">RV15</strain>
    </source>
</reference>
<evidence type="ECO:0000313" key="5">
    <source>
        <dbReference type="EMBL" id="KUO16799.1"/>
    </source>
</evidence>
<evidence type="ECO:0000256" key="1">
    <source>
        <dbReference type="ARBA" id="ARBA00006068"/>
    </source>
</evidence>
<keyword evidence="3" id="KW-0812">Transmembrane</keyword>
<keyword evidence="3" id="KW-0472">Membrane</keyword>
<dbReference type="InterPro" id="IPR050922">
    <property type="entry name" value="LytR/CpsA/Psr_CW_biosynth"/>
</dbReference>
<dbReference type="EMBL" id="LMXB01000083">
    <property type="protein sequence ID" value="KUO16799.1"/>
    <property type="molecule type" value="Genomic_DNA"/>
</dbReference>